<dbReference type="EMBL" id="FP929032">
    <property type="protein sequence ID" value="CBK65132.1"/>
    <property type="molecule type" value="Genomic_DNA"/>
</dbReference>
<dbReference type="InterPro" id="IPR007627">
    <property type="entry name" value="RNA_pol_sigma70_r2"/>
</dbReference>
<evidence type="ECO:0000256" key="2">
    <source>
        <dbReference type="ARBA" id="ARBA00023082"/>
    </source>
</evidence>
<keyword evidence="1" id="KW-0805">Transcription regulation</keyword>
<evidence type="ECO:0000256" key="3">
    <source>
        <dbReference type="ARBA" id="ARBA00023163"/>
    </source>
</evidence>
<dbReference type="OrthoDB" id="9782991at2"/>
<keyword evidence="5" id="KW-0240">DNA-directed RNA polymerase</keyword>
<dbReference type="PANTHER" id="PTHR43133:SF46">
    <property type="entry name" value="RNA POLYMERASE SIGMA-70 FACTOR ECF SUBFAMILY"/>
    <property type="match status" value="1"/>
</dbReference>
<gene>
    <name evidence="5" type="ORF">AL1_30370</name>
</gene>
<proteinExistence type="predicted"/>
<protein>
    <submittedName>
        <fullName evidence="5">DNA-directed RNA polymerase specialized sigma subunit, sigma24 homolog</fullName>
    </submittedName>
</protein>
<keyword evidence="6" id="KW-1185">Reference proteome</keyword>
<reference evidence="5 6" key="2">
    <citation type="submission" date="2010-03" db="EMBL/GenBank/DDBJ databases">
        <authorList>
            <person name="Pajon A."/>
        </authorList>
    </citation>
    <scope>NUCLEOTIDE SEQUENCE [LARGE SCALE GENOMIC DNA]</scope>
    <source>
        <strain evidence="5 6">WAL 8301</strain>
    </source>
</reference>
<reference evidence="5 6" key="1">
    <citation type="submission" date="2010-03" db="EMBL/GenBank/DDBJ databases">
        <title>The genome sequence of Alistipes shahii WAL 8301.</title>
        <authorList>
            <consortium name="metaHIT consortium -- http://www.metahit.eu/"/>
            <person name="Pajon A."/>
            <person name="Turner K."/>
            <person name="Parkhill J."/>
        </authorList>
    </citation>
    <scope>NUCLEOTIDE SEQUENCE [LARGE SCALE GENOMIC DNA]</scope>
    <source>
        <strain evidence="5 6">WAL 8301</strain>
    </source>
</reference>
<organism evidence="5 6">
    <name type="scientific">Alistipes shahii WAL 8301</name>
    <dbReference type="NCBI Taxonomy" id="717959"/>
    <lineage>
        <taxon>Bacteria</taxon>
        <taxon>Pseudomonadati</taxon>
        <taxon>Bacteroidota</taxon>
        <taxon>Bacteroidia</taxon>
        <taxon>Bacteroidales</taxon>
        <taxon>Rikenellaceae</taxon>
        <taxon>Alistipes</taxon>
    </lineage>
</organism>
<dbReference type="SUPFAM" id="SSF88946">
    <property type="entry name" value="Sigma2 domain of RNA polymerase sigma factors"/>
    <property type="match status" value="1"/>
</dbReference>
<evidence type="ECO:0000313" key="6">
    <source>
        <dbReference type="Proteomes" id="UP000008794"/>
    </source>
</evidence>
<dbReference type="GO" id="GO:0006352">
    <property type="term" value="P:DNA-templated transcription initiation"/>
    <property type="evidence" value="ECO:0007669"/>
    <property type="project" value="InterPro"/>
</dbReference>
<sequence length="120" mass="14326">MIRSIPTYFEKTVENHSAYFQQLFRDHYEPLCARAFQMVHDRKASEDIVQDVFLALWERREEVDFDRPLLPLLFVAVKNRAIDLLRSKKWRGGNPDWTSWMSVFVRLSPTISKRSSSYRS</sequence>
<dbReference type="HOGENOM" id="CLU_2044741_0_0_10"/>
<dbReference type="GO" id="GO:0000428">
    <property type="term" value="C:DNA-directed RNA polymerase complex"/>
    <property type="evidence" value="ECO:0007669"/>
    <property type="project" value="UniProtKB-KW"/>
</dbReference>
<keyword evidence="3" id="KW-0804">Transcription</keyword>
<dbReference type="GO" id="GO:0016987">
    <property type="term" value="F:sigma factor activity"/>
    <property type="evidence" value="ECO:0007669"/>
    <property type="project" value="UniProtKB-KW"/>
</dbReference>
<dbReference type="BioCyc" id="ASHA717959:AL1_RS15640-MONOMER"/>
<evidence type="ECO:0000259" key="4">
    <source>
        <dbReference type="Pfam" id="PF04542"/>
    </source>
</evidence>
<dbReference type="PANTHER" id="PTHR43133">
    <property type="entry name" value="RNA POLYMERASE ECF-TYPE SIGMA FACTO"/>
    <property type="match status" value="1"/>
</dbReference>
<dbReference type="Pfam" id="PF04542">
    <property type="entry name" value="Sigma70_r2"/>
    <property type="match status" value="1"/>
</dbReference>
<evidence type="ECO:0000313" key="5">
    <source>
        <dbReference type="EMBL" id="CBK65132.1"/>
    </source>
</evidence>
<dbReference type="STRING" id="717959.AL1_30370"/>
<evidence type="ECO:0000256" key="1">
    <source>
        <dbReference type="ARBA" id="ARBA00023015"/>
    </source>
</evidence>
<dbReference type="RefSeq" id="WP_015547936.1">
    <property type="nucleotide sequence ID" value="NC_021030.1"/>
</dbReference>
<dbReference type="KEGG" id="ash:AL1_30370"/>
<dbReference type="Proteomes" id="UP000008794">
    <property type="component" value="Chromosome"/>
</dbReference>
<dbReference type="AlphaFoldDB" id="D4IQC0"/>
<keyword evidence="2" id="KW-0731">Sigma factor</keyword>
<dbReference type="Gene3D" id="1.10.1740.10">
    <property type="match status" value="1"/>
</dbReference>
<feature type="domain" description="RNA polymerase sigma-70 region 2" evidence="4">
    <location>
        <begin position="23"/>
        <end position="91"/>
    </location>
</feature>
<dbReference type="InterPro" id="IPR039425">
    <property type="entry name" value="RNA_pol_sigma-70-like"/>
</dbReference>
<dbReference type="InterPro" id="IPR013325">
    <property type="entry name" value="RNA_pol_sigma_r2"/>
</dbReference>
<accession>D4IQC0</accession>
<name>D4IQC0_9BACT</name>